<sequence length="187" mass="20711">MLKFKRDNCAPHADDANATYDSNGRRCASISAEDKIFIGIAAGICGAVLAIIALIYVRQWRKNRIEAEVACEERSMAYSRMDRPLIAQPFRSNMVASSTSSESPRSPYSPYFGSEQSHIPILSADGHLLPVSPPEPAWSYESHEMKRPLPAVPQNEPSPAVVGMYSEEDMGYDISQYYYNGGVRDAN</sequence>
<dbReference type="AlphaFoldDB" id="A0AAD9FQD4"/>
<feature type="transmembrane region" description="Helical" evidence="1">
    <location>
        <begin position="36"/>
        <end position="57"/>
    </location>
</feature>
<evidence type="ECO:0000256" key="1">
    <source>
        <dbReference type="SAM" id="Phobius"/>
    </source>
</evidence>
<protein>
    <submittedName>
        <fullName evidence="2">Uncharacterized protein</fullName>
    </submittedName>
</protein>
<accession>A0AAD9FQD4</accession>
<keyword evidence="1" id="KW-0472">Membrane</keyword>
<evidence type="ECO:0000313" key="2">
    <source>
        <dbReference type="EMBL" id="KAK1922452.1"/>
    </source>
</evidence>
<keyword evidence="1" id="KW-1133">Transmembrane helix</keyword>
<proteinExistence type="predicted"/>
<name>A0AAD9FQD4_PAPLA</name>
<dbReference type="Proteomes" id="UP001182556">
    <property type="component" value="Unassembled WGS sequence"/>
</dbReference>
<keyword evidence="3" id="KW-1185">Reference proteome</keyword>
<gene>
    <name evidence="2" type="ORF">DB88DRAFT_495103</name>
</gene>
<reference evidence="2" key="1">
    <citation type="submission" date="2023-02" db="EMBL/GenBank/DDBJ databases">
        <title>Identification and recombinant expression of a fungal hydrolase from Papiliotrema laurentii that hydrolyzes apple cutin and clears colloidal polyester polyurethane.</title>
        <authorList>
            <consortium name="DOE Joint Genome Institute"/>
            <person name="Roman V.A."/>
            <person name="Bojanowski C."/>
            <person name="Crable B.R."/>
            <person name="Wagner D.N."/>
            <person name="Hung C.S."/>
            <person name="Nadeau L.J."/>
            <person name="Schratz L."/>
            <person name="Haridas S."/>
            <person name="Pangilinan J."/>
            <person name="Lipzen A."/>
            <person name="Na H."/>
            <person name="Yan M."/>
            <person name="Ng V."/>
            <person name="Grigoriev I.V."/>
            <person name="Spatafora J.W."/>
            <person name="Barlow D."/>
            <person name="Biffinger J."/>
            <person name="Kelley-Loughnane N."/>
            <person name="Varaljay V.A."/>
            <person name="Crookes-Goodson W.J."/>
        </authorList>
    </citation>
    <scope>NUCLEOTIDE SEQUENCE</scope>
    <source>
        <strain evidence="2">5307AH</strain>
    </source>
</reference>
<dbReference type="EMBL" id="JAODAN010000008">
    <property type="protein sequence ID" value="KAK1922452.1"/>
    <property type="molecule type" value="Genomic_DNA"/>
</dbReference>
<comment type="caution">
    <text evidence="2">The sequence shown here is derived from an EMBL/GenBank/DDBJ whole genome shotgun (WGS) entry which is preliminary data.</text>
</comment>
<keyword evidence="1" id="KW-0812">Transmembrane</keyword>
<evidence type="ECO:0000313" key="3">
    <source>
        <dbReference type="Proteomes" id="UP001182556"/>
    </source>
</evidence>
<organism evidence="2 3">
    <name type="scientific">Papiliotrema laurentii</name>
    <name type="common">Cryptococcus laurentii</name>
    <dbReference type="NCBI Taxonomy" id="5418"/>
    <lineage>
        <taxon>Eukaryota</taxon>
        <taxon>Fungi</taxon>
        <taxon>Dikarya</taxon>
        <taxon>Basidiomycota</taxon>
        <taxon>Agaricomycotina</taxon>
        <taxon>Tremellomycetes</taxon>
        <taxon>Tremellales</taxon>
        <taxon>Rhynchogastremaceae</taxon>
        <taxon>Papiliotrema</taxon>
    </lineage>
</organism>